<feature type="transmembrane region" description="Helical" evidence="1">
    <location>
        <begin position="93"/>
        <end position="115"/>
    </location>
</feature>
<reference evidence="4 5" key="1">
    <citation type="submission" date="2020-03" db="EMBL/GenBank/DDBJ databases">
        <authorList>
            <person name="Kim M.K."/>
        </authorList>
    </citation>
    <scope>NUCLEOTIDE SEQUENCE [LARGE SCALE GENOMIC DNA]</scope>
    <source>
        <strain evidence="4 5">BT328</strain>
    </source>
</reference>
<dbReference type="RefSeq" id="WP_167210974.1">
    <property type="nucleotide sequence ID" value="NZ_CP050063.1"/>
</dbReference>
<keyword evidence="1" id="KW-1133">Transmembrane helix</keyword>
<dbReference type="AlphaFoldDB" id="A0A6G9AQP2"/>
<evidence type="ECO:0000313" key="4">
    <source>
        <dbReference type="EMBL" id="QIP14595.1"/>
    </source>
</evidence>
<gene>
    <name evidence="4" type="ORF">G8759_19250</name>
</gene>
<name>A0A6G9AQP2_9BACT</name>
<dbReference type="EMBL" id="CP050063">
    <property type="protein sequence ID" value="QIP14595.1"/>
    <property type="molecule type" value="Genomic_DNA"/>
</dbReference>
<dbReference type="GO" id="GO:0016989">
    <property type="term" value="F:sigma factor antagonist activity"/>
    <property type="evidence" value="ECO:0007669"/>
    <property type="project" value="TreeGrafter"/>
</dbReference>
<accession>A0A6G9AQP2</accession>
<dbReference type="InterPro" id="IPR012373">
    <property type="entry name" value="Ferrdict_sens_TM"/>
</dbReference>
<keyword evidence="5" id="KW-1185">Reference proteome</keyword>
<protein>
    <submittedName>
        <fullName evidence="4">DUF4974 domain-containing protein</fullName>
    </submittedName>
</protein>
<dbReference type="PIRSF" id="PIRSF018266">
    <property type="entry name" value="FecR"/>
    <property type="match status" value="1"/>
</dbReference>
<dbReference type="Proteomes" id="UP000501802">
    <property type="component" value="Chromosome"/>
</dbReference>
<evidence type="ECO:0000259" key="3">
    <source>
        <dbReference type="Pfam" id="PF16344"/>
    </source>
</evidence>
<dbReference type="Gene3D" id="3.55.50.30">
    <property type="match status" value="1"/>
</dbReference>
<keyword evidence="1" id="KW-0812">Transmembrane</keyword>
<dbReference type="InterPro" id="IPR006860">
    <property type="entry name" value="FecR"/>
</dbReference>
<proteinExistence type="predicted"/>
<evidence type="ECO:0000313" key="5">
    <source>
        <dbReference type="Proteomes" id="UP000501802"/>
    </source>
</evidence>
<dbReference type="KEGG" id="spib:G8759_19250"/>
<dbReference type="InterPro" id="IPR032508">
    <property type="entry name" value="FecR_C"/>
</dbReference>
<dbReference type="PANTHER" id="PTHR30273">
    <property type="entry name" value="PERIPLASMIC SIGNAL SENSOR AND SIGMA FACTOR ACTIVATOR FECR-RELATED"/>
    <property type="match status" value="1"/>
</dbReference>
<sequence>MKHTDYRDYSVDELTRDDYFRHWVIDHNRQSEAFWLEWLDQNPDCADKVQLARAFLQALAEKDTALAPSELGQIVANILQAGQPTLVPLWRRAAFRLAASVLLLLGLGFIAFRYVSRQTDPLGASLAELSPALASASIETVNTTSRPQTIRLQDSSTVLLYPKAMLRYSKQIAPDRREVYLSGKAFFSITKNPKKPFWVFTDQISTQVLGTSFLVNSTASDAKVEVRTGRVSVYMRTDVRRDRLAGKNESAGMVLTPNQQVAFSSIDKRLVKSIVEQPVTLHESPSNDYIFDETPISQVFELLERNYGLTFIYDAPSLKECYLTANLANESLFDKLNLICKITRSSYELVDGQIVIHSQGCDNK</sequence>
<dbReference type="Pfam" id="PF16344">
    <property type="entry name" value="FecR_C"/>
    <property type="match status" value="1"/>
</dbReference>
<evidence type="ECO:0000256" key="1">
    <source>
        <dbReference type="SAM" id="Phobius"/>
    </source>
</evidence>
<dbReference type="Pfam" id="PF04773">
    <property type="entry name" value="FecR"/>
    <property type="match status" value="1"/>
</dbReference>
<evidence type="ECO:0000259" key="2">
    <source>
        <dbReference type="Pfam" id="PF04773"/>
    </source>
</evidence>
<feature type="domain" description="FecR protein" evidence="2">
    <location>
        <begin position="143"/>
        <end position="231"/>
    </location>
</feature>
<dbReference type="PANTHER" id="PTHR30273:SF2">
    <property type="entry name" value="PROTEIN FECR"/>
    <property type="match status" value="1"/>
</dbReference>
<dbReference type="Gene3D" id="2.60.120.1440">
    <property type="match status" value="1"/>
</dbReference>
<feature type="domain" description="Protein FecR C-terminal" evidence="3">
    <location>
        <begin position="289"/>
        <end position="356"/>
    </location>
</feature>
<organism evidence="4 5">
    <name type="scientific">Spirosoma aureum</name>
    <dbReference type="NCBI Taxonomy" id="2692134"/>
    <lineage>
        <taxon>Bacteria</taxon>
        <taxon>Pseudomonadati</taxon>
        <taxon>Bacteroidota</taxon>
        <taxon>Cytophagia</taxon>
        <taxon>Cytophagales</taxon>
        <taxon>Cytophagaceae</taxon>
        <taxon>Spirosoma</taxon>
    </lineage>
</organism>
<keyword evidence="1" id="KW-0472">Membrane</keyword>